<feature type="domain" description="Phosphatidic acid phosphatase type 2/haloperoxidase" evidence="2">
    <location>
        <begin position="86"/>
        <end position="205"/>
    </location>
</feature>
<evidence type="ECO:0000256" key="1">
    <source>
        <dbReference type="SAM" id="Phobius"/>
    </source>
</evidence>
<name>A0AAW5E3V1_9BACI</name>
<dbReference type="RefSeq" id="WP_240252271.1">
    <property type="nucleotide sequence ID" value="NZ_JAKTTI010000001.1"/>
</dbReference>
<dbReference type="PANTHER" id="PTHR14969:SF13">
    <property type="entry name" value="AT30094P"/>
    <property type="match status" value="1"/>
</dbReference>
<keyword evidence="4" id="KW-1185">Reference proteome</keyword>
<feature type="transmembrane region" description="Helical" evidence="1">
    <location>
        <begin position="127"/>
        <end position="150"/>
    </location>
</feature>
<dbReference type="Pfam" id="PF01569">
    <property type="entry name" value="PAP2"/>
    <property type="match status" value="1"/>
</dbReference>
<evidence type="ECO:0000313" key="3">
    <source>
        <dbReference type="EMBL" id="MCH1624026.1"/>
    </source>
</evidence>
<dbReference type="Proteomes" id="UP001431131">
    <property type="component" value="Unassembled WGS sequence"/>
</dbReference>
<dbReference type="Gene3D" id="1.20.144.10">
    <property type="entry name" value="Phosphatidic acid phosphatase type 2/haloperoxidase"/>
    <property type="match status" value="2"/>
</dbReference>
<feature type="transmembrane region" description="Helical" evidence="1">
    <location>
        <begin position="188"/>
        <end position="208"/>
    </location>
</feature>
<gene>
    <name evidence="3" type="ORF">MJG50_01695</name>
</gene>
<dbReference type="SMART" id="SM00014">
    <property type="entry name" value="acidPPc"/>
    <property type="match status" value="1"/>
</dbReference>
<protein>
    <submittedName>
        <fullName evidence="3">Phosphatase PAP2 family protein</fullName>
    </submittedName>
</protein>
<comment type="caution">
    <text evidence="3">The sequence shown here is derived from an EMBL/GenBank/DDBJ whole genome shotgun (WGS) entry which is preliminary data.</text>
</comment>
<feature type="transmembrane region" description="Helical" evidence="1">
    <location>
        <begin position="162"/>
        <end position="182"/>
    </location>
</feature>
<accession>A0AAW5E3V1</accession>
<dbReference type="InterPro" id="IPR000326">
    <property type="entry name" value="PAP2/HPO"/>
</dbReference>
<reference evidence="3" key="1">
    <citation type="submission" date="2022-02" db="EMBL/GenBank/DDBJ databases">
        <title>Fredinandcohnia quinoae sp. nov. isolated from Chenopodium quinoa seeds.</title>
        <authorList>
            <person name="Saati-Santamaria Z."/>
            <person name="Flores-Felix J.D."/>
            <person name="Igual J.M."/>
            <person name="Velazquez E."/>
            <person name="Garcia-Fraile P."/>
            <person name="Martinez-Molina E."/>
        </authorList>
    </citation>
    <scope>NUCLEOTIDE SEQUENCE</scope>
    <source>
        <strain evidence="3">SECRCQ15</strain>
    </source>
</reference>
<dbReference type="AlphaFoldDB" id="A0AAW5E3V1"/>
<keyword evidence="1" id="KW-0812">Transmembrane</keyword>
<proteinExistence type="predicted"/>
<dbReference type="CDD" id="cd03392">
    <property type="entry name" value="PAP2_like_2"/>
    <property type="match status" value="1"/>
</dbReference>
<keyword evidence="1" id="KW-1133">Transmembrane helix</keyword>
<organism evidence="3 4">
    <name type="scientific">Fredinandcohnia quinoae</name>
    <dbReference type="NCBI Taxonomy" id="2918902"/>
    <lineage>
        <taxon>Bacteria</taxon>
        <taxon>Bacillati</taxon>
        <taxon>Bacillota</taxon>
        <taxon>Bacilli</taxon>
        <taxon>Bacillales</taxon>
        <taxon>Bacillaceae</taxon>
        <taxon>Fredinandcohnia</taxon>
    </lineage>
</organism>
<evidence type="ECO:0000313" key="4">
    <source>
        <dbReference type="Proteomes" id="UP001431131"/>
    </source>
</evidence>
<dbReference type="SUPFAM" id="SSF48317">
    <property type="entry name" value="Acid phosphatase/Vanadium-dependent haloperoxidase"/>
    <property type="match status" value="1"/>
</dbReference>
<feature type="transmembrane region" description="Helical" evidence="1">
    <location>
        <begin position="59"/>
        <end position="79"/>
    </location>
</feature>
<keyword evidence="1" id="KW-0472">Membrane</keyword>
<feature type="transmembrane region" description="Helical" evidence="1">
    <location>
        <begin position="86"/>
        <end position="107"/>
    </location>
</feature>
<evidence type="ECO:0000259" key="2">
    <source>
        <dbReference type="SMART" id="SM00014"/>
    </source>
</evidence>
<dbReference type="PANTHER" id="PTHR14969">
    <property type="entry name" value="SPHINGOSINE-1-PHOSPHATE PHOSPHOHYDROLASE"/>
    <property type="match status" value="1"/>
</dbReference>
<dbReference type="InterPro" id="IPR036938">
    <property type="entry name" value="PAP2/HPO_sf"/>
</dbReference>
<dbReference type="EMBL" id="JAKTTI010000001">
    <property type="protein sequence ID" value="MCH1624026.1"/>
    <property type="molecule type" value="Genomic_DNA"/>
</dbReference>
<sequence>MQQRNTTLLLFFLLLLSITVGYTIIIVNDVFYTIDTNVEDMLASWSSPILERVMEGITFLAYTKMLALLSAVALIWLLIKKLYIQIIFFLLLMGGGVILTLVMKLTIERDRPDEITYIDFWGFGNNIISYSYPSGHAVKGFLFFGFLIYLIHRKMNSKGLEYSLTVFFVTLIVLIGIGQILLNRHYVSDVLGGYLIAITWFMFCFIILRSNKIRKSKVFFFDRKTFKGE</sequence>